<protein>
    <submittedName>
        <fullName evidence="1">Uncharacterized protein</fullName>
    </submittedName>
</protein>
<dbReference type="Gene3D" id="3.15.10.30">
    <property type="entry name" value="Haemolymph juvenile hormone binding protein"/>
    <property type="match status" value="1"/>
</dbReference>
<reference evidence="1" key="2">
    <citation type="submission" date="2020-05" db="UniProtKB">
        <authorList>
            <consortium name="EnsemblMetazoa"/>
        </authorList>
    </citation>
    <scope>IDENTIFICATION</scope>
    <source>
        <strain evidence="1">LVP_AGWG</strain>
    </source>
</reference>
<dbReference type="InterPro" id="IPR038606">
    <property type="entry name" value="To_sf"/>
</dbReference>
<proteinExistence type="predicted"/>
<dbReference type="SMART" id="SM00700">
    <property type="entry name" value="JHBP"/>
    <property type="match status" value="1"/>
</dbReference>
<dbReference type="EnsemblMetazoa" id="AAEL008205-RA">
    <property type="protein sequence ID" value="AAEL008205-PA"/>
    <property type="gene ID" value="AAEL008205"/>
</dbReference>
<accession>A0A1S4FIS9</accession>
<evidence type="ECO:0000313" key="1">
    <source>
        <dbReference type="EnsemblMetazoa" id="AAEL008205-PA"/>
    </source>
</evidence>
<dbReference type="InParanoid" id="A0A1S4FIS9"/>
<dbReference type="AlphaFoldDB" id="A0A1S4FIS9"/>
<dbReference type="OrthoDB" id="6370791at2759"/>
<reference evidence="1 2" key="1">
    <citation type="submission" date="2017-06" db="EMBL/GenBank/DDBJ databases">
        <title>Aedes aegypti genome working group (AGWG) sequencing and assembly.</title>
        <authorList>
            <consortium name="Aedes aegypti Genome Working Group (AGWG)"/>
            <person name="Matthews B.J."/>
        </authorList>
    </citation>
    <scope>NUCLEOTIDE SEQUENCE [LARGE SCALE GENOMIC DNA]</scope>
    <source>
        <strain evidence="1 2">LVP_AGWG</strain>
    </source>
</reference>
<dbReference type="Proteomes" id="UP000008820">
    <property type="component" value="Chromosome 2"/>
</dbReference>
<gene>
    <name evidence="1" type="primary">5570251</name>
</gene>
<dbReference type="InterPro" id="IPR010562">
    <property type="entry name" value="Haemolymph_juvenile_hormone-bd"/>
</dbReference>
<dbReference type="PANTHER" id="PTHR11008">
    <property type="entry name" value="PROTEIN TAKEOUT-LIKE PROTEIN"/>
    <property type="match status" value="1"/>
</dbReference>
<name>A0A1S4FIS9_AEDAE</name>
<dbReference type="PANTHER" id="PTHR11008:SF9">
    <property type="entry name" value="PROTEIN TAKEOUT-LIKE PROTEIN"/>
    <property type="match status" value="1"/>
</dbReference>
<dbReference type="Pfam" id="PF06585">
    <property type="entry name" value="JHBP"/>
    <property type="match status" value="1"/>
</dbReference>
<evidence type="ECO:0000313" key="2">
    <source>
        <dbReference type="Proteomes" id="UP000008820"/>
    </source>
</evidence>
<dbReference type="VEuPathDB" id="VectorBase:AAEL008205"/>
<organism evidence="1 2">
    <name type="scientific">Aedes aegypti</name>
    <name type="common">Yellowfever mosquito</name>
    <name type="synonym">Culex aegypti</name>
    <dbReference type="NCBI Taxonomy" id="7159"/>
    <lineage>
        <taxon>Eukaryota</taxon>
        <taxon>Metazoa</taxon>
        <taxon>Ecdysozoa</taxon>
        <taxon>Arthropoda</taxon>
        <taxon>Hexapoda</taxon>
        <taxon>Insecta</taxon>
        <taxon>Pterygota</taxon>
        <taxon>Neoptera</taxon>
        <taxon>Endopterygota</taxon>
        <taxon>Diptera</taxon>
        <taxon>Nematocera</taxon>
        <taxon>Culicoidea</taxon>
        <taxon>Culicidae</taxon>
        <taxon>Culicinae</taxon>
        <taxon>Aedini</taxon>
        <taxon>Aedes</taxon>
        <taxon>Stegomyia</taxon>
    </lineage>
</organism>
<sequence>MGLYRVGPVLLLAVLISSFQLAICESEVEEPVTIELCTDNLPESKELLPTTTEPIVTTFDSLSSLSDAIEYEAADVNRFFDAVKKQMKCGYPKFGVPSLVPLNLSYKLKTSLDFLNLKKVYISATNFVIHGLDNFSWKASNTSFSRTKTNLMLNFPNVTIIADTSLNRANGTSRLSLYDTLVYLEAKYEEKNDLLYVTELDGDLALRASTVKIAHLFPKSAKLTKIWNKAISDSLPVVTKLITSRKLNVDFVNRILNGSKYYAMNTINTGLLTYRMNFDRTVESMKRFSEMTDDSLMCTESEQVGKSRVL</sequence>
<keyword evidence="2" id="KW-1185">Reference proteome</keyword>